<name>A0ABX1DUT9_9HYPH</name>
<evidence type="ECO:0000256" key="1">
    <source>
        <dbReference type="ARBA" id="ARBA00007068"/>
    </source>
</evidence>
<comment type="caution">
    <text evidence="2">The sequence shown here is derived from an EMBL/GenBank/DDBJ whole genome shotgun (WGS) entry which is preliminary data.</text>
</comment>
<reference evidence="2 3" key="1">
    <citation type="submission" date="2020-03" db="EMBL/GenBank/DDBJ databases">
        <title>Whole genome sequencing of clinical and environmental type strains of Ochrobactrum.</title>
        <authorList>
            <person name="Dharne M."/>
        </authorList>
    </citation>
    <scope>NUCLEOTIDE SEQUENCE [LARGE SCALE GENOMIC DNA]</scope>
    <source>
        <strain evidence="2 3">DSM 22292</strain>
    </source>
</reference>
<dbReference type="PANTHER" id="PTHR36512">
    <property type="entry name" value="D-AMINOPEPTIDASE"/>
    <property type="match status" value="1"/>
</dbReference>
<dbReference type="SUPFAM" id="SSF56266">
    <property type="entry name" value="DmpA/ArgJ-like"/>
    <property type="match status" value="1"/>
</dbReference>
<evidence type="ECO:0000313" key="3">
    <source>
        <dbReference type="Proteomes" id="UP000568486"/>
    </source>
</evidence>
<protein>
    <submittedName>
        <fullName evidence="2">Uncharacterized protein</fullName>
    </submittedName>
</protein>
<organism evidence="2 3">
    <name type="scientific">Brucella ciceri</name>
    <dbReference type="NCBI Taxonomy" id="391287"/>
    <lineage>
        <taxon>Bacteria</taxon>
        <taxon>Pseudomonadati</taxon>
        <taxon>Pseudomonadota</taxon>
        <taxon>Alphaproteobacteria</taxon>
        <taxon>Hyphomicrobiales</taxon>
        <taxon>Brucellaceae</taxon>
        <taxon>Brucella/Ochrobactrum group</taxon>
        <taxon>Brucella</taxon>
    </lineage>
</organism>
<evidence type="ECO:0000313" key="2">
    <source>
        <dbReference type="EMBL" id="NKC28682.1"/>
    </source>
</evidence>
<accession>A0ABX1DUT9</accession>
<dbReference type="InterPro" id="IPR005321">
    <property type="entry name" value="Peptidase_S58_DmpA"/>
</dbReference>
<dbReference type="EMBL" id="JAAVLR010000002">
    <property type="protein sequence ID" value="NKC28682.1"/>
    <property type="molecule type" value="Genomic_DNA"/>
</dbReference>
<dbReference type="Proteomes" id="UP000568486">
    <property type="component" value="Unassembled WGS sequence"/>
</dbReference>
<proteinExistence type="inferred from homology"/>
<comment type="similarity">
    <text evidence="1">Belongs to the peptidase S58 family.</text>
</comment>
<dbReference type="Pfam" id="PF03576">
    <property type="entry name" value="Peptidase_S58"/>
    <property type="match status" value="1"/>
</dbReference>
<dbReference type="InterPro" id="IPR016117">
    <property type="entry name" value="ArgJ-like_dom_sf"/>
</dbReference>
<dbReference type="Gene3D" id="3.60.70.12">
    <property type="entry name" value="L-amino peptidase D-ALA esterase/amidase"/>
    <property type="match status" value="1"/>
</dbReference>
<dbReference type="PANTHER" id="PTHR36512:SF3">
    <property type="entry name" value="BLR5678 PROTEIN"/>
    <property type="match status" value="1"/>
</dbReference>
<gene>
    <name evidence="2" type="ORF">HED52_15225</name>
</gene>
<sequence length="133" mass="14241">MLRPSAVIGETGRPGGIRTFRARSTDAPPFRSICQLSGTLGAHGRRLPEEAGGYKVGVLVQSNFGKRRTDTRLLLYQLKRLARPVPIGIGRVGGFGGNGSGDIFIAFSTANEGASAARRMRQPKSFPTTRGTR</sequence>
<keyword evidence="3" id="KW-1185">Reference proteome</keyword>